<feature type="signal peptide" evidence="2">
    <location>
        <begin position="1"/>
        <end position="18"/>
    </location>
</feature>
<dbReference type="Proteomes" id="UP001595719">
    <property type="component" value="Unassembled WGS sequence"/>
</dbReference>
<evidence type="ECO:0000256" key="2">
    <source>
        <dbReference type="SAM" id="SignalP"/>
    </source>
</evidence>
<proteinExistence type="predicted"/>
<keyword evidence="1 2" id="KW-0732">Signal</keyword>
<dbReference type="InterPro" id="IPR025667">
    <property type="entry name" value="SprB_repeat"/>
</dbReference>
<evidence type="ECO:0000313" key="5">
    <source>
        <dbReference type="Proteomes" id="UP001595719"/>
    </source>
</evidence>
<sequence>MKKTLLCFLFLLPTFIFAQISSIIHCAGDNVFDLTSRYDELTKDRILNPGDKITIKYYTKDTHATNDIYAVSDPKNFVFNEWQLSIYANLYVNNELKIRYSFLIILNRPLSIYAATVTNPTCGNQRLSVGAVGGGVSYKYSLDGINYQSESFFDNVSPGTYTIHVKDNYDCTATIEKVVTPVAPLTATSLKIDNSCNGFPDGRIEVTPIGGVANYSYSKDGGTNYQSFNIFSNLAAGQYNMMVKDASGCTFPFQVEIVSPAILHSYVTATNVSALGNNDAEITVTATGGTPEYSYLLRDISGIVIRPFQLSNRFPNLDAGTYMVEVRDKKGCTFMTQITIPAPTAPLNASITTIDGTCDNPSGAMILVNATGGSGSYLYSINDEPYSVSNIFPNLASGNYVVNVKDSQNAIVNIPVVIKSYEPLIATANYTKIENCSINYDSIITITASGGKMPYQYAVNQSTSYKESNTFFGAAPGEHTIYVRDANGCIFTKTLTIDSPVLLTATVTVNEAEICGGKSFATINVSGGKEPYSYSFNQGSIYSNVNTAELSAGYYTLFAKDANGCIVSQSVLITPNSPLTSTLVAYTNTTTPDSNDGSITMNATGGTLPYSYSITNSNNAAVFPAQASNTFTNLAPGFYSIVVKDAKGCLSQTIEVAILAPSVTPQLTAVVDVIQPDCMNPMATITILASGGSGGYQYSIDNGITYTASNTFIVYQAGNYIIKVRDAENAEYSTVLAVEPSDPLHLNVAIVSPVTCQQNGAIFANAIGGKHPISYSINGAPFSDANIFENLLPGVYTITAKDNNGCTETTVINLETPIPLTATVTIENQTAIINATGGSGELKYAVSPNLNIFSSQNVYTNLAPGDYTAVIQDVNGCFIMLAFVIEVPAPSADGKTIVNIEFKQGQTLGDLVIEGQNIKWYSTPGSSPTGKTSKSAETPLPLSTVLVDGVTYYASQTINGIESKERLAVTAKVNGSLSTPDFQLANFKFYPNPVKHILSIKNQSNIDHIQIFSVSGKSVLSKNINSTSAEIDLSGLSTGMYILNVRSDGKEKAFKFVKE</sequence>
<feature type="chain" id="PRO_5045849248" evidence="2">
    <location>
        <begin position="19"/>
        <end position="1059"/>
    </location>
</feature>
<dbReference type="Pfam" id="PF18962">
    <property type="entry name" value="Por_Secre_tail"/>
    <property type="match status" value="1"/>
</dbReference>
<feature type="domain" description="Secretion system C-terminal sorting" evidence="3">
    <location>
        <begin position="990"/>
        <end position="1055"/>
    </location>
</feature>
<evidence type="ECO:0000313" key="4">
    <source>
        <dbReference type="EMBL" id="MFC4391977.1"/>
    </source>
</evidence>
<evidence type="ECO:0000259" key="3">
    <source>
        <dbReference type="Pfam" id="PF18962"/>
    </source>
</evidence>
<organism evidence="4 5">
    <name type="scientific">Flavobacterium quisquiliarum</name>
    <dbReference type="NCBI Taxonomy" id="1834436"/>
    <lineage>
        <taxon>Bacteria</taxon>
        <taxon>Pseudomonadati</taxon>
        <taxon>Bacteroidota</taxon>
        <taxon>Flavobacteriia</taxon>
        <taxon>Flavobacteriales</taxon>
        <taxon>Flavobacteriaceae</taxon>
        <taxon>Flavobacterium</taxon>
    </lineage>
</organism>
<dbReference type="Pfam" id="PF13573">
    <property type="entry name" value="SprB"/>
    <property type="match status" value="3"/>
</dbReference>
<reference evidence="5" key="1">
    <citation type="journal article" date="2019" name="Int. J. Syst. Evol. Microbiol.">
        <title>The Global Catalogue of Microorganisms (GCM) 10K type strain sequencing project: providing services to taxonomists for standard genome sequencing and annotation.</title>
        <authorList>
            <consortium name="The Broad Institute Genomics Platform"/>
            <consortium name="The Broad Institute Genome Sequencing Center for Infectious Disease"/>
            <person name="Wu L."/>
            <person name="Ma J."/>
        </authorList>
    </citation>
    <scope>NUCLEOTIDE SEQUENCE [LARGE SCALE GENOMIC DNA]</scope>
    <source>
        <strain evidence="5">CGMCC 1.15345</strain>
    </source>
</reference>
<dbReference type="NCBIfam" id="TIGR04183">
    <property type="entry name" value="Por_Secre_tail"/>
    <property type="match status" value="1"/>
</dbReference>
<dbReference type="InterPro" id="IPR026444">
    <property type="entry name" value="Secre_tail"/>
</dbReference>
<dbReference type="EMBL" id="JBHSCO010000003">
    <property type="protein sequence ID" value="MFC4391977.1"/>
    <property type="molecule type" value="Genomic_DNA"/>
</dbReference>
<protein>
    <submittedName>
        <fullName evidence="4">T9SS type A sorting domain-containing protein</fullName>
    </submittedName>
</protein>
<keyword evidence="5" id="KW-1185">Reference proteome</keyword>
<evidence type="ECO:0000256" key="1">
    <source>
        <dbReference type="ARBA" id="ARBA00022729"/>
    </source>
</evidence>
<dbReference type="RefSeq" id="WP_179003871.1">
    <property type="nucleotide sequence ID" value="NZ_JBHSCO010000003.1"/>
</dbReference>
<comment type="caution">
    <text evidence="4">The sequence shown here is derived from an EMBL/GenBank/DDBJ whole genome shotgun (WGS) entry which is preliminary data.</text>
</comment>
<gene>
    <name evidence="4" type="ORF">ACFOY0_13330</name>
</gene>
<accession>A0ABV8W785</accession>
<name>A0ABV8W785_9FLAO</name>